<reference evidence="3 4" key="1">
    <citation type="submission" date="2021-05" db="EMBL/GenBank/DDBJ databases">
        <title>Novel species in genus Cellulomonas.</title>
        <authorList>
            <person name="Zhang G."/>
        </authorList>
    </citation>
    <scope>NUCLEOTIDE SEQUENCE [LARGE SCALE GENOMIC DNA]</scope>
    <source>
        <strain evidence="4">zg-ZUI157</strain>
    </source>
</reference>
<evidence type="ECO:0000313" key="4">
    <source>
        <dbReference type="Proteomes" id="UP000679335"/>
    </source>
</evidence>
<feature type="region of interest" description="Disordered" evidence="1">
    <location>
        <begin position="1"/>
        <end position="95"/>
    </location>
</feature>
<keyword evidence="2" id="KW-1133">Transmembrane helix</keyword>
<feature type="compositionally biased region" description="Pro residues" evidence="1">
    <location>
        <begin position="1"/>
        <end position="11"/>
    </location>
</feature>
<accession>A0ABX8GJF9</accession>
<dbReference type="Proteomes" id="UP000679335">
    <property type="component" value="Chromosome"/>
</dbReference>
<proteinExistence type="predicted"/>
<protein>
    <submittedName>
        <fullName evidence="3">Uncharacterized protein</fullName>
    </submittedName>
</protein>
<feature type="compositionally biased region" description="Basic and acidic residues" evidence="1">
    <location>
        <begin position="57"/>
        <end position="84"/>
    </location>
</feature>
<dbReference type="EMBL" id="CP076023">
    <property type="protein sequence ID" value="QWC16209.1"/>
    <property type="molecule type" value="Genomic_DNA"/>
</dbReference>
<keyword evidence="4" id="KW-1185">Reference proteome</keyword>
<keyword evidence="2" id="KW-0472">Membrane</keyword>
<name>A0ABX8GJF9_9CELL</name>
<sequence>MLEQPWPPPGAGPRQPRDAHGLQWANDVRRALVRPAPSSGSDPWADVTGRQPAARRRGAEELGRHEGPERAGRDHGDPEDHASAPRDAGVRGARPLPARWVPQEAWIPDPAPAPEQRWTPEQDWLNAFAARREAASQEPAVSPAARRWWVLAGVAVPSLGSVVALVVALV</sequence>
<gene>
    <name evidence="3" type="ORF">KKR89_00540</name>
</gene>
<organism evidence="3 4">
    <name type="scientific">Cellulomonas dongxiuzhuiae</name>
    <dbReference type="NCBI Taxonomy" id="2819979"/>
    <lineage>
        <taxon>Bacteria</taxon>
        <taxon>Bacillati</taxon>
        <taxon>Actinomycetota</taxon>
        <taxon>Actinomycetes</taxon>
        <taxon>Micrococcales</taxon>
        <taxon>Cellulomonadaceae</taxon>
        <taxon>Cellulomonas</taxon>
    </lineage>
</organism>
<evidence type="ECO:0000256" key="2">
    <source>
        <dbReference type="SAM" id="Phobius"/>
    </source>
</evidence>
<evidence type="ECO:0000256" key="1">
    <source>
        <dbReference type="SAM" id="MobiDB-lite"/>
    </source>
</evidence>
<evidence type="ECO:0000313" key="3">
    <source>
        <dbReference type="EMBL" id="QWC16209.1"/>
    </source>
</evidence>
<dbReference type="RefSeq" id="WP_208196773.1">
    <property type="nucleotide sequence ID" value="NZ_CP076023.1"/>
</dbReference>
<keyword evidence="2" id="KW-0812">Transmembrane</keyword>
<feature type="transmembrane region" description="Helical" evidence="2">
    <location>
        <begin position="148"/>
        <end position="169"/>
    </location>
</feature>